<protein>
    <submittedName>
        <fullName evidence="3">Nucleoside diphosphate kinase regulator</fullName>
    </submittedName>
</protein>
<dbReference type="Proteomes" id="UP001139311">
    <property type="component" value="Unassembled WGS sequence"/>
</dbReference>
<keyword evidence="4" id="KW-1185">Reference proteome</keyword>
<dbReference type="SUPFAM" id="SSF54534">
    <property type="entry name" value="FKBP-like"/>
    <property type="match status" value="1"/>
</dbReference>
<sequence>MHEVSEARALRPPLVMSAEDHARLVALAEVITRRSPLVARLLMEEADRAEVMPAGQVPAGIVAVGSIVEFRDAATGEERRVQVVLPGEADIAEGRISVLSLVGAGLIGLSEGQSIDWPTQDGRLRRLTVLRVEAPAQVTGGGDGAAARA</sequence>
<evidence type="ECO:0000259" key="1">
    <source>
        <dbReference type="Pfam" id="PF01272"/>
    </source>
</evidence>
<dbReference type="GO" id="GO:0032784">
    <property type="term" value="P:regulation of DNA-templated transcription elongation"/>
    <property type="evidence" value="ECO:0007669"/>
    <property type="project" value="InterPro"/>
</dbReference>
<dbReference type="EMBL" id="JAJAQI010000097">
    <property type="protein sequence ID" value="MCB4825435.1"/>
    <property type="molecule type" value="Genomic_DNA"/>
</dbReference>
<evidence type="ECO:0000259" key="2">
    <source>
        <dbReference type="Pfam" id="PF14760"/>
    </source>
</evidence>
<dbReference type="PANTHER" id="PTHR30437:SF5">
    <property type="entry name" value="REGULATOR OF NUCLEOSIDE DIPHOSPHATE KINASE"/>
    <property type="match status" value="1"/>
</dbReference>
<feature type="domain" description="Transcription elongation factor GreA/GreB C-terminal" evidence="1">
    <location>
        <begin position="58"/>
        <end position="133"/>
    </location>
</feature>
<dbReference type="InterPro" id="IPR023459">
    <property type="entry name" value="Tscrpt_elong_fac_GreA/B_fam"/>
</dbReference>
<evidence type="ECO:0000313" key="3">
    <source>
        <dbReference type="EMBL" id="MCB4825435.1"/>
    </source>
</evidence>
<dbReference type="InterPro" id="IPR036953">
    <property type="entry name" value="GreA/GreB_C_sf"/>
</dbReference>
<dbReference type="InterPro" id="IPR001437">
    <property type="entry name" value="Tscrpt_elong_fac_GreA/B_C"/>
</dbReference>
<gene>
    <name evidence="3" type="primary">rnk</name>
    <name evidence="3" type="ORF">LHA35_27375</name>
</gene>
<name>A0A9X1IIU0_9PROT</name>
<comment type="caution">
    <text evidence="3">The sequence shown here is derived from an EMBL/GenBank/DDBJ whole genome shotgun (WGS) entry which is preliminary data.</text>
</comment>
<organism evidence="3 4">
    <name type="scientific">Roseicella aerolata</name>
    <dbReference type="NCBI Taxonomy" id="2883479"/>
    <lineage>
        <taxon>Bacteria</taxon>
        <taxon>Pseudomonadati</taxon>
        <taxon>Pseudomonadota</taxon>
        <taxon>Alphaproteobacteria</taxon>
        <taxon>Acetobacterales</taxon>
        <taxon>Roseomonadaceae</taxon>
        <taxon>Roseicella</taxon>
    </lineage>
</organism>
<evidence type="ECO:0000313" key="4">
    <source>
        <dbReference type="Proteomes" id="UP001139311"/>
    </source>
</evidence>
<dbReference type="Gene3D" id="3.10.50.30">
    <property type="entry name" value="Transcription elongation factor, GreA/GreB, C-terminal domain"/>
    <property type="match status" value="1"/>
</dbReference>
<dbReference type="InterPro" id="IPR029462">
    <property type="entry name" value="Rnk_N"/>
</dbReference>
<dbReference type="Pfam" id="PF01272">
    <property type="entry name" value="GreA_GreB"/>
    <property type="match status" value="1"/>
</dbReference>
<dbReference type="GO" id="GO:0070063">
    <property type="term" value="F:RNA polymerase binding"/>
    <property type="evidence" value="ECO:0007669"/>
    <property type="project" value="InterPro"/>
</dbReference>
<dbReference type="RefSeq" id="WP_226614349.1">
    <property type="nucleotide sequence ID" value="NZ_JAJAQI010000097.1"/>
</dbReference>
<dbReference type="Pfam" id="PF14760">
    <property type="entry name" value="Rnk_N"/>
    <property type="match status" value="1"/>
</dbReference>
<proteinExistence type="predicted"/>
<keyword evidence="3" id="KW-0808">Transferase</keyword>
<dbReference type="NCBIfam" id="NF004396">
    <property type="entry name" value="PRK05753.1"/>
    <property type="match status" value="1"/>
</dbReference>
<feature type="domain" description="Regulator of nucleoside diphosphate kinase N-terminal" evidence="2">
    <location>
        <begin position="12"/>
        <end position="51"/>
    </location>
</feature>
<reference evidence="3" key="1">
    <citation type="submission" date="2021-10" db="EMBL/GenBank/DDBJ databases">
        <title>Roseicella aerolatum sp. nov., isolated from aerosols of e-waste dismantling site.</title>
        <authorList>
            <person name="Qin T."/>
        </authorList>
    </citation>
    <scope>NUCLEOTIDE SEQUENCE</scope>
    <source>
        <strain evidence="3">GB24</strain>
    </source>
</reference>
<dbReference type="AlphaFoldDB" id="A0A9X1IIU0"/>
<dbReference type="GO" id="GO:0003677">
    <property type="term" value="F:DNA binding"/>
    <property type="evidence" value="ECO:0007669"/>
    <property type="project" value="InterPro"/>
</dbReference>
<dbReference type="GO" id="GO:0016301">
    <property type="term" value="F:kinase activity"/>
    <property type="evidence" value="ECO:0007669"/>
    <property type="project" value="UniProtKB-KW"/>
</dbReference>
<keyword evidence="3" id="KW-0418">Kinase</keyword>
<dbReference type="PANTHER" id="PTHR30437">
    <property type="entry name" value="TRANSCRIPTION ELONGATION FACTOR GREA"/>
    <property type="match status" value="1"/>
</dbReference>
<dbReference type="GO" id="GO:0006354">
    <property type="term" value="P:DNA-templated transcription elongation"/>
    <property type="evidence" value="ECO:0007669"/>
    <property type="project" value="TreeGrafter"/>
</dbReference>
<accession>A0A9X1IIU0</accession>